<name>W2T8Z4_NECAM</name>
<proteinExistence type="predicted"/>
<dbReference type="AlphaFoldDB" id="W2T8Z4"/>
<dbReference type="EMBL" id="KI660095">
    <property type="protein sequence ID" value="ETN78089.1"/>
    <property type="molecule type" value="Genomic_DNA"/>
</dbReference>
<evidence type="ECO:0000313" key="2">
    <source>
        <dbReference type="Proteomes" id="UP000053676"/>
    </source>
</evidence>
<organism evidence="1 2">
    <name type="scientific">Necator americanus</name>
    <name type="common">Human hookworm</name>
    <dbReference type="NCBI Taxonomy" id="51031"/>
    <lineage>
        <taxon>Eukaryota</taxon>
        <taxon>Metazoa</taxon>
        <taxon>Ecdysozoa</taxon>
        <taxon>Nematoda</taxon>
        <taxon>Chromadorea</taxon>
        <taxon>Rhabditida</taxon>
        <taxon>Rhabditina</taxon>
        <taxon>Rhabditomorpha</taxon>
        <taxon>Strongyloidea</taxon>
        <taxon>Ancylostomatidae</taxon>
        <taxon>Bunostominae</taxon>
        <taxon>Necator</taxon>
    </lineage>
</organism>
<reference evidence="2" key="1">
    <citation type="journal article" date="2014" name="Nat. Genet.">
        <title>Genome of the human hookworm Necator americanus.</title>
        <authorList>
            <person name="Tang Y.T."/>
            <person name="Gao X."/>
            <person name="Rosa B.A."/>
            <person name="Abubucker S."/>
            <person name="Hallsworth-Pepin K."/>
            <person name="Martin J."/>
            <person name="Tyagi R."/>
            <person name="Heizer E."/>
            <person name="Zhang X."/>
            <person name="Bhonagiri-Palsikar V."/>
            <person name="Minx P."/>
            <person name="Warren W.C."/>
            <person name="Wang Q."/>
            <person name="Zhan B."/>
            <person name="Hotez P.J."/>
            <person name="Sternberg P.W."/>
            <person name="Dougall A."/>
            <person name="Gaze S.T."/>
            <person name="Mulvenna J."/>
            <person name="Sotillo J."/>
            <person name="Ranganathan S."/>
            <person name="Rabelo E.M."/>
            <person name="Wilson R.K."/>
            <person name="Felgner P.L."/>
            <person name="Bethony J."/>
            <person name="Hawdon J.M."/>
            <person name="Gasser R.B."/>
            <person name="Loukas A."/>
            <person name="Mitreva M."/>
        </authorList>
    </citation>
    <scope>NUCLEOTIDE SEQUENCE [LARGE SCALE GENOMIC DNA]</scope>
</reference>
<protein>
    <submittedName>
        <fullName evidence="1">Uncharacterized protein</fullName>
    </submittedName>
</protein>
<accession>W2T8Z4</accession>
<sequence length="103" mass="11392">MDKSALEFELFKFLVVGKQPLHWAQLAHDHSCTFLRFSIANNAIHVSYALLPLAQSLYKKVWITVLPKPPIPFCSSSDLSAAAAAAVPCYVSEILQRISHIGI</sequence>
<dbReference type="Proteomes" id="UP000053676">
    <property type="component" value="Unassembled WGS sequence"/>
</dbReference>
<gene>
    <name evidence="1" type="ORF">NECAME_10596</name>
</gene>
<evidence type="ECO:0000313" key="1">
    <source>
        <dbReference type="EMBL" id="ETN78089.1"/>
    </source>
</evidence>
<keyword evidence="2" id="KW-1185">Reference proteome</keyword>
<dbReference type="KEGG" id="nai:NECAME_10596"/>